<accession>A0A0D2BLK0</accession>
<dbReference type="CDD" id="cd05251">
    <property type="entry name" value="NmrA_like_SDR_a"/>
    <property type="match status" value="1"/>
</dbReference>
<keyword evidence="5" id="KW-1185">Reference proteome</keyword>
<dbReference type="EMBL" id="KN847321">
    <property type="protein sequence ID" value="KIW53416.1"/>
    <property type="molecule type" value="Genomic_DNA"/>
</dbReference>
<dbReference type="Pfam" id="PF05368">
    <property type="entry name" value="NmrA"/>
    <property type="match status" value="1"/>
</dbReference>
<evidence type="ECO:0000256" key="1">
    <source>
        <dbReference type="ARBA" id="ARBA00006328"/>
    </source>
</evidence>
<dbReference type="STRING" id="348802.A0A0D2BLK0"/>
<proteinExistence type="inferred from homology"/>
<reference evidence="4 5" key="1">
    <citation type="submission" date="2015-01" db="EMBL/GenBank/DDBJ databases">
        <title>The Genome Sequence of Exophiala xenobiotica CBS118157.</title>
        <authorList>
            <consortium name="The Broad Institute Genomics Platform"/>
            <person name="Cuomo C."/>
            <person name="de Hoog S."/>
            <person name="Gorbushina A."/>
            <person name="Stielow B."/>
            <person name="Teixiera M."/>
            <person name="Abouelleil A."/>
            <person name="Chapman S.B."/>
            <person name="Priest M."/>
            <person name="Young S.K."/>
            <person name="Wortman J."/>
            <person name="Nusbaum C."/>
            <person name="Birren B."/>
        </authorList>
    </citation>
    <scope>NUCLEOTIDE SEQUENCE [LARGE SCALE GENOMIC DNA]</scope>
    <source>
        <strain evidence="4 5">CBS 118157</strain>
    </source>
</reference>
<dbReference type="InterPro" id="IPR036291">
    <property type="entry name" value="NAD(P)-bd_dom_sf"/>
</dbReference>
<dbReference type="GO" id="GO:0005634">
    <property type="term" value="C:nucleus"/>
    <property type="evidence" value="ECO:0007669"/>
    <property type="project" value="TreeGrafter"/>
</dbReference>
<dbReference type="PANTHER" id="PTHR42748:SF26">
    <property type="entry name" value="NMRA-LIKE DOMAIN-CONTAINING PROTEIN"/>
    <property type="match status" value="1"/>
</dbReference>
<name>A0A0D2BLK0_9EURO</name>
<feature type="domain" description="NmrA-like" evidence="3">
    <location>
        <begin position="5"/>
        <end position="289"/>
    </location>
</feature>
<dbReference type="Proteomes" id="UP000054342">
    <property type="component" value="Unassembled WGS sequence"/>
</dbReference>
<organism evidence="4 5">
    <name type="scientific">Exophiala xenobiotica</name>
    <dbReference type="NCBI Taxonomy" id="348802"/>
    <lineage>
        <taxon>Eukaryota</taxon>
        <taxon>Fungi</taxon>
        <taxon>Dikarya</taxon>
        <taxon>Ascomycota</taxon>
        <taxon>Pezizomycotina</taxon>
        <taxon>Eurotiomycetes</taxon>
        <taxon>Chaetothyriomycetidae</taxon>
        <taxon>Chaetothyriales</taxon>
        <taxon>Herpotrichiellaceae</taxon>
        <taxon>Exophiala</taxon>
    </lineage>
</organism>
<comment type="similarity">
    <text evidence="1">Belongs to the NmrA-type oxidoreductase family.</text>
</comment>
<evidence type="ECO:0000313" key="5">
    <source>
        <dbReference type="Proteomes" id="UP000054342"/>
    </source>
</evidence>
<evidence type="ECO:0000256" key="2">
    <source>
        <dbReference type="ARBA" id="ARBA00022857"/>
    </source>
</evidence>
<dbReference type="Gene3D" id="3.40.50.720">
    <property type="entry name" value="NAD(P)-binding Rossmann-like Domain"/>
    <property type="match status" value="1"/>
</dbReference>
<dbReference type="HOGENOM" id="CLU_007383_8_6_1"/>
<keyword evidence="2" id="KW-0521">NADP</keyword>
<dbReference type="PANTHER" id="PTHR42748">
    <property type="entry name" value="NITROGEN METABOLITE REPRESSION PROTEIN NMRA FAMILY MEMBER"/>
    <property type="match status" value="1"/>
</dbReference>
<dbReference type="InterPro" id="IPR051164">
    <property type="entry name" value="NmrA-like_oxidored"/>
</dbReference>
<dbReference type="Gene3D" id="3.90.25.10">
    <property type="entry name" value="UDP-galactose 4-epimerase, domain 1"/>
    <property type="match status" value="1"/>
</dbReference>
<dbReference type="OrthoDB" id="3358371at2759"/>
<dbReference type="GeneID" id="25330899"/>
<evidence type="ECO:0000259" key="3">
    <source>
        <dbReference type="Pfam" id="PF05368"/>
    </source>
</evidence>
<dbReference type="InterPro" id="IPR008030">
    <property type="entry name" value="NmrA-like"/>
</dbReference>
<dbReference type="AlphaFoldDB" id="A0A0D2BLK0"/>
<gene>
    <name evidence="4" type="ORF">PV05_08991</name>
</gene>
<dbReference type="RefSeq" id="XP_013314000.1">
    <property type="nucleotide sequence ID" value="XM_013458546.1"/>
</dbReference>
<evidence type="ECO:0000313" key="4">
    <source>
        <dbReference type="EMBL" id="KIW53416.1"/>
    </source>
</evidence>
<dbReference type="SUPFAM" id="SSF51735">
    <property type="entry name" value="NAD(P)-binding Rossmann-fold domains"/>
    <property type="match status" value="1"/>
</dbReference>
<protein>
    <recommendedName>
        <fullName evidence="3">NmrA-like domain-containing protein</fullName>
    </recommendedName>
</protein>
<sequence length="336" mass="37380">MAKQNLLVVIGATGTQGGSVVDAFRGEPTWKIRGITRNVSASRAKRLSTLGVEMVEADLDDVDSLSCAFQGATVVYGVTDFWKPLSDPSLTKTRKPGQSLSRWAYEYELQQGKNIFDAAAKINTLERLIFSTIADVAEHSEGKYTRAYHADTKAHAEQYGKQQYPELWRKTSTIQVGVYLSNFAELSTEMPKKEADGSYNFVNQFHAHTPLPLIAADKDTGPLVRALLEEPAGTKLMGYRAWMTFGTFVETWSRILNVKAQVTTLPIQDILDGMPGDMDPDVREMLAEGMANMTEFGYKLREDPVLTQPHGLKSPPHLGSVEEWIKEQDWSTVLNS</sequence>